<dbReference type="EC" id="2.7.13.3" evidence="2"/>
<accession>A0A0F5FK54</accession>
<organism evidence="19 20">
    <name type="scientific">Devosia chinhatensis</name>
    <dbReference type="NCBI Taxonomy" id="429727"/>
    <lineage>
        <taxon>Bacteria</taxon>
        <taxon>Pseudomonadati</taxon>
        <taxon>Pseudomonadota</taxon>
        <taxon>Alphaproteobacteria</taxon>
        <taxon>Hyphomicrobiales</taxon>
        <taxon>Devosiaceae</taxon>
        <taxon>Devosia</taxon>
    </lineage>
</organism>
<keyword evidence="14" id="KW-0157">Chromophore</keyword>
<dbReference type="NCBIfam" id="TIGR00229">
    <property type="entry name" value="sensory_box"/>
    <property type="match status" value="1"/>
</dbReference>
<keyword evidence="7" id="KW-0285">Flavoprotein</keyword>
<dbReference type="AlphaFoldDB" id="A0A0F5FK54"/>
<keyword evidence="6" id="KW-0716">Sensory transduction</keyword>
<dbReference type="InterPro" id="IPR013655">
    <property type="entry name" value="PAS_fold_3"/>
</dbReference>
<dbReference type="PANTHER" id="PTHR41523:SF7">
    <property type="entry name" value="HISTIDINE KINASE"/>
    <property type="match status" value="1"/>
</dbReference>
<evidence type="ECO:0000313" key="19">
    <source>
        <dbReference type="EMBL" id="KKB08582.1"/>
    </source>
</evidence>
<comment type="caution">
    <text evidence="19">The sequence shown here is derived from an EMBL/GenBank/DDBJ whole genome shotgun (WGS) entry which is preliminary data.</text>
</comment>
<dbReference type="Proteomes" id="UP000033649">
    <property type="component" value="Unassembled WGS sequence"/>
</dbReference>
<keyword evidence="20" id="KW-1185">Reference proteome</keyword>
<dbReference type="InterPro" id="IPR000014">
    <property type="entry name" value="PAS"/>
</dbReference>
<evidence type="ECO:0000256" key="7">
    <source>
        <dbReference type="ARBA" id="ARBA00022630"/>
    </source>
</evidence>
<evidence type="ECO:0000256" key="4">
    <source>
        <dbReference type="ARBA" id="ARBA00022543"/>
    </source>
</evidence>
<dbReference type="GO" id="GO:0009881">
    <property type="term" value="F:photoreceptor activity"/>
    <property type="evidence" value="ECO:0007669"/>
    <property type="project" value="UniProtKB-KW"/>
</dbReference>
<dbReference type="PATRIC" id="fig|429727.3.peg.74"/>
<comment type="catalytic activity">
    <reaction evidence="1">
        <text>ATP + protein L-histidine = ADP + protein N-phospho-L-histidine.</text>
        <dbReference type="EC" id="2.7.13.3"/>
    </reaction>
</comment>
<feature type="domain" description="PAC" evidence="18">
    <location>
        <begin position="239"/>
        <end position="291"/>
    </location>
</feature>
<reference evidence="19 20" key="1">
    <citation type="submission" date="2015-03" db="EMBL/GenBank/DDBJ databases">
        <authorList>
            <person name="Hassan Y."/>
            <person name="Lepp D."/>
            <person name="Li X.-Z."/>
            <person name="Zhou T."/>
        </authorList>
    </citation>
    <scope>NUCLEOTIDE SEQUENCE [LARGE SCALE GENOMIC DNA]</scope>
    <source>
        <strain evidence="19 20">IPL18</strain>
    </source>
</reference>
<evidence type="ECO:0000313" key="20">
    <source>
        <dbReference type="Proteomes" id="UP000033649"/>
    </source>
</evidence>
<keyword evidence="10" id="KW-0677">Repeat</keyword>
<dbReference type="SMART" id="SM00911">
    <property type="entry name" value="HWE_HK"/>
    <property type="match status" value="1"/>
</dbReference>
<dbReference type="InterPro" id="IPR001610">
    <property type="entry name" value="PAC"/>
</dbReference>
<evidence type="ECO:0000256" key="14">
    <source>
        <dbReference type="ARBA" id="ARBA00022991"/>
    </source>
</evidence>
<dbReference type="PROSITE" id="PS50113">
    <property type="entry name" value="PAC"/>
    <property type="match status" value="2"/>
</dbReference>
<evidence type="ECO:0000256" key="5">
    <source>
        <dbReference type="ARBA" id="ARBA00022553"/>
    </source>
</evidence>
<evidence type="ECO:0000259" key="17">
    <source>
        <dbReference type="PROSITE" id="PS50112"/>
    </source>
</evidence>
<dbReference type="Gene3D" id="3.30.450.20">
    <property type="entry name" value="PAS domain"/>
    <property type="match status" value="2"/>
</dbReference>
<evidence type="ECO:0000256" key="3">
    <source>
        <dbReference type="ARBA" id="ARBA00021740"/>
    </source>
</evidence>
<feature type="domain" description="PAS" evidence="17">
    <location>
        <begin position="18"/>
        <end position="67"/>
    </location>
</feature>
<dbReference type="Pfam" id="PF08447">
    <property type="entry name" value="PAS_3"/>
    <property type="match status" value="1"/>
</dbReference>
<evidence type="ECO:0000256" key="1">
    <source>
        <dbReference type="ARBA" id="ARBA00000085"/>
    </source>
</evidence>
<keyword evidence="16" id="KW-0675">Receptor</keyword>
<keyword evidence="13" id="KW-0067">ATP-binding</keyword>
<proteinExistence type="predicted"/>
<evidence type="ECO:0000259" key="18">
    <source>
        <dbReference type="PROSITE" id="PS50113"/>
    </source>
</evidence>
<evidence type="ECO:0000256" key="8">
    <source>
        <dbReference type="ARBA" id="ARBA00022643"/>
    </source>
</evidence>
<dbReference type="OrthoDB" id="7991996at2"/>
<dbReference type="SMART" id="SM00091">
    <property type="entry name" value="PAS"/>
    <property type="match status" value="2"/>
</dbReference>
<keyword evidence="11" id="KW-0547">Nucleotide-binding</keyword>
<evidence type="ECO:0000256" key="11">
    <source>
        <dbReference type="ARBA" id="ARBA00022741"/>
    </source>
</evidence>
<dbReference type="SMART" id="SM00086">
    <property type="entry name" value="PAC"/>
    <property type="match status" value="2"/>
</dbReference>
<sequence>MSEHDIRIEHELHNRLASNDPFASAVRATRMPMIITDPRQKDNPIVFANDAFGKLTGYSREEVLGRNCRFLQGPATNGEDVVRIRNAIARQESIEIDLLNYRKDGSTFWNRLLISPVFDESGELSYFFASQFDVSPERNRVSELQMSHSELESEIERRMLDLMANENRIRFILHAARMGIWTLDLSNDRLISSPQCKANFGRDTLDPFTYEDLKASFLEADRLRWQEVVSHAIETGEEFDIELRIRTPRHEVRWVQIRGQISRNLEEQPSMMSGVTLEISERKEADEHRKLLSRELNHRVKNMLATAQSVFTQSLRSASDLKEAQTIAVGRIQSLAIAQDLLTQEGWSSATLADVVERAMAPFNGSDLRIAGPRVLLGAKAVSTLSLAMHELATNAIKYGALSEPGGSVTITWELTGDDEKMLRFNWSEMGGPAVEPPTRRGFGTRVIEQMVAAELGGQTNLEFRSSGILYEIAAPLEKMIDNVDAYSGRATNGV</sequence>
<keyword evidence="4" id="KW-0600">Photoreceptor protein</keyword>
<dbReference type="Pfam" id="PF13426">
    <property type="entry name" value="PAS_9"/>
    <property type="match status" value="1"/>
</dbReference>
<evidence type="ECO:0000256" key="9">
    <source>
        <dbReference type="ARBA" id="ARBA00022679"/>
    </source>
</evidence>
<keyword evidence="15" id="KW-0843">Virulence</keyword>
<dbReference type="Pfam" id="PF07536">
    <property type="entry name" value="HWE_HK"/>
    <property type="match status" value="1"/>
</dbReference>
<keyword evidence="12 19" id="KW-0418">Kinase</keyword>
<evidence type="ECO:0000256" key="13">
    <source>
        <dbReference type="ARBA" id="ARBA00022840"/>
    </source>
</evidence>
<feature type="domain" description="PAC" evidence="18">
    <location>
        <begin position="92"/>
        <end position="146"/>
    </location>
</feature>
<dbReference type="Gene3D" id="3.30.565.10">
    <property type="entry name" value="Histidine kinase-like ATPase, C-terminal domain"/>
    <property type="match status" value="1"/>
</dbReference>
<keyword evidence="5" id="KW-0597">Phosphoprotein</keyword>
<dbReference type="SUPFAM" id="SSF55785">
    <property type="entry name" value="PYP-like sensor domain (PAS domain)"/>
    <property type="match status" value="2"/>
</dbReference>
<dbReference type="STRING" id="429727.VE26_00300"/>
<evidence type="ECO:0000256" key="15">
    <source>
        <dbReference type="ARBA" id="ARBA00023026"/>
    </source>
</evidence>
<dbReference type="InterPro" id="IPR011102">
    <property type="entry name" value="Sig_transdc_His_kinase_HWE"/>
</dbReference>
<evidence type="ECO:0000256" key="10">
    <source>
        <dbReference type="ARBA" id="ARBA00022737"/>
    </source>
</evidence>
<name>A0A0F5FK54_9HYPH</name>
<dbReference type="EMBL" id="JZEY01000054">
    <property type="protein sequence ID" value="KKB08582.1"/>
    <property type="molecule type" value="Genomic_DNA"/>
</dbReference>
<protein>
    <recommendedName>
        <fullName evidence="3">Blue-light-activated histidine kinase</fullName>
        <ecNumber evidence="2">2.7.13.3</ecNumber>
    </recommendedName>
</protein>
<dbReference type="GO" id="GO:0004673">
    <property type="term" value="F:protein histidine kinase activity"/>
    <property type="evidence" value="ECO:0007669"/>
    <property type="project" value="UniProtKB-EC"/>
</dbReference>
<evidence type="ECO:0000256" key="12">
    <source>
        <dbReference type="ARBA" id="ARBA00022777"/>
    </source>
</evidence>
<evidence type="ECO:0000256" key="2">
    <source>
        <dbReference type="ARBA" id="ARBA00012438"/>
    </source>
</evidence>
<dbReference type="CDD" id="cd00130">
    <property type="entry name" value="PAS"/>
    <property type="match status" value="2"/>
</dbReference>
<dbReference type="InterPro" id="IPR035965">
    <property type="entry name" value="PAS-like_dom_sf"/>
</dbReference>
<keyword evidence="9" id="KW-0808">Transferase</keyword>
<dbReference type="InterPro" id="IPR000700">
    <property type="entry name" value="PAS-assoc_C"/>
</dbReference>
<dbReference type="PANTHER" id="PTHR41523">
    <property type="entry name" value="TWO-COMPONENT SYSTEM SENSOR PROTEIN"/>
    <property type="match status" value="1"/>
</dbReference>
<evidence type="ECO:0000256" key="16">
    <source>
        <dbReference type="ARBA" id="ARBA00023170"/>
    </source>
</evidence>
<keyword evidence="8" id="KW-0288">FMN</keyword>
<dbReference type="PROSITE" id="PS50112">
    <property type="entry name" value="PAS"/>
    <property type="match status" value="1"/>
</dbReference>
<dbReference type="GO" id="GO:0005524">
    <property type="term" value="F:ATP binding"/>
    <property type="evidence" value="ECO:0007669"/>
    <property type="project" value="UniProtKB-KW"/>
</dbReference>
<gene>
    <name evidence="19" type="ORF">VE26_00300</name>
</gene>
<dbReference type="InterPro" id="IPR036890">
    <property type="entry name" value="HATPase_C_sf"/>
</dbReference>
<dbReference type="RefSeq" id="WP_046103270.1">
    <property type="nucleotide sequence ID" value="NZ_JZEY01000054.1"/>
</dbReference>
<evidence type="ECO:0000256" key="6">
    <source>
        <dbReference type="ARBA" id="ARBA00022606"/>
    </source>
</evidence>